<protein>
    <submittedName>
        <fullName evidence="15">Uncharacterized protein</fullName>
    </submittedName>
</protein>
<dbReference type="SMART" id="SM00355">
    <property type="entry name" value="ZnF_C2H2"/>
    <property type="match status" value="10"/>
</dbReference>
<keyword evidence="3 12" id="KW-0479">Metal-binding</keyword>
<evidence type="ECO:0000256" key="3">
    <source>
        <dbReference type="ARBA" id="ARBA00022723"/>
    </source>
</evidence>
<feature type="domain" description="C2H2-type" evidence="13">
    <location>
        <begin position="413"/>
        <end position="440"/>
    </location>
</feature>
<dbReference type="Pfam" id="PF07776">
    <property type="entry name" value="zf-AD"/>
    <property type="match status" value="1"/>
</dbReference>
<evidence type="ECO:0000256" key="4">
    <source>
        <dbReference type="ARBA" id="ARBA00022737"/>
    </source>
</evidence>
<feature type="domain" description="C2H2-type" evidence="13">
    <location>
        <begin position="304"/>
        <end position="331"/>
    </location>
</feature>
<dbReference type="EMBL" id="OU963900">
    <property type="protein sequence ID" value="CAH0407023.1"/>
    <property type="molecule type" value="Genomic_DNA"/>
</dbReference>
<evidence type="ECO:0000256" key="8">
    <source>
        <dbReference type="ARBA" id="ARBA00023125"/>
    </source>
</evidence>
<keyword evidence="8" id="KW-0238">DNA-binding</keyword>
<dbReference type="Proteomes" id="UP001153292">
    <property type="component" value="Chromosome 7"/>
</dbReference>
<keyword evidence="9" id="KW-0804">Transcription</keyword>
<dbReference type="PROSITE" id="PS00028">
    <property type="entry name" value="ZINC_FINGER_C2H2_1"/>
    <property type="match status" value="7"/>
</dbReference>
<keyword evidence="10" id="KW-0539">Nucleus</keyword>
<feature type="domain" description="C2H2-type" evidence="13">
    <location>
        <begin position="276"/>
        <end position="304"/>
    </location>
</feature>
<dbReference type="Pfam" id="PF13894">
    <property type="entry name" value="zf-C2H2_4"/>
    <property type="match status" value="1"/>
</dbReference>
<name>A0ABN8BGB5_CHISP</name>
<gene>
    <name evidence="15" type="ORF">CHILSU_LOCUS10418</name>
</gene>
<dbReference type="InterPro" id="IPR012934">
    <property type="entry name" value="Znf_AD"/>
</dbReference>
<dbReference type="SUPFAM" id="SSF57667">
    <property type="entry name" value="beta-beta-alpha zinc fingers"/>
    <property type="match status" value="3"/>
</dbReference>
<evidence type="ECO:0000256" key="5">
    <source>
        <dbReference type="ARBA" id="ARBA00022771"/>
    </source>
</evidence>
<comment type="similarity">
    <text evidence="2">Belongs to the krueppel C2H2-type zinc-finger protein family.</text>
</comment>
<reference evidence="15" key="1">
    <citation type="submission" date="2021-12" db="EMBL/GenBank/DDBJ databases">
        <authorList>
            <person name="King R."/>
        </authorList>
    </citation>
    <scope>NUCLEOTIDE SEQUENCE</scope>
</reference>
<feature type="domain" description="C2H2-type" evidence="13">
    <location>
        <begin position="441"/>
        <end position="468"/>
    </location>
</feature>
<evidence type="ECO:0000256" key="1">
    <source>
        <dbReference type="ARBA" id="ARBA00004123"/>
    </source>
</evidence>
<comment type="subcellular location">
    <subcellularLocation>
        <location evidence="1">Nucleus</location>
    </subcellularLocation>
</comment>
<evidence type="ECO:0000313" key="16">
    <source>
        <dbReference type="Proteomes" id="UP001153292"/>
    </source>
</evidence>
<feature type="binding site" evidence="12">
    <location>
        <position position="43"/>
    </location>
    <ligand>
        <name>Zn(2+)</name>
        <dbReference type="ChEBI" id="CHEBI:29105"/>
    </ligand>
</feature>
<feature type="binding site" evidence="12">
    <location>
        <position position="46"/>
    </location>
    <ligand>
        <name>Zn(2+)</name>
        <dbReference type="ChEBI" id="CHEBI:29105"/>
    </ligand>
</feature>
<dbReference type="SMART" id="SM00868">
    <property type="entry name" value="zf-AD"/>
    <property type="match status" value="1"/>
</dbReference>
<dbReference type="Gene3D" id="3.30.160.60">
    <property type="entry name" value="Classic Zinc Finger"/>
    <property type="match status" value="6"/>
</dbReference>
<evidence type="ECO:0000313" key="15">
    <source>
        <dbReference type="EMBL" id="CAH0407023.1"/>
    </source>
</evidence>
<accession>A0ABN8BGB5</accession>
<dbReference type="InterPro" id="IPR036236">
    <property type="entry name" value="Znf_C2H2_sf"/>
</dbReference>
<feature type="domain" description="C2H2-type" evidence="13">
    <location>
        <begin position="469"/>
        <end position="491"/>
    </location>
</feature>
<organism evidence="15 16">
    <name type="scientific">Chilo suppressalis</name>
    <name type="common">Asiatic rice borer moth</name>
    <dbReference type="NCBI Taxonomy" id="168631"/>
    <lineage>
        <taxon>Eukaryota</taxon>
        <taxon>Metazoa</taxon>
        <taxon>Ecdysozoa</taxon>
        <taxon>Arthropoda</taxon>
        <taxon>Hexapoda</taxon>
        <taxon>Insecta</taxon>
        <taxon>Pterygota</taxon>
        <taxon>Neoptera</taxon>
        <taxon>Endopterygota</taxon>
        <taxon>Lepidoptera</taxon>
        <taxon>Glossata</taxon>
        <taxon>Ditrysia</taxon>
        <taxon>Pyraloidea</taxon>
        <taxon>Crambidae</taxon>
        <taxon>Crambinae</taxon>
        <taxon>Chilo</taxon>
    </lineage>
</organism>
<feature type="domain" description="C2H2-type" evidence="13">
    <location>
        <begin position="191"/>
        <end position="218"/>
    </location>
</feature>
<evidence type="ECO:0000256" key="6">
    <source>
        <dbReference type="ARBA" id="ARBA00022833"/>
    </source>
</evidence>
<feature type="domain" description="ZAD" evidence="14">
    <location>
        <begin position="2"/>
        <end position="70"/>
    </location>
</feature>
<evidence type="ECO:0000259" key="13">
    <source>
        <dbReference type="PROSITE" id="PS50157"/>
    </source>
</evidence>
<evidence type="ECO:0000256" key="9">
    <source>
        <dbReference type="ARBA" id="ARBA00023163"/>
    </source>
</evidence>
<keyword evidence="5 11" id="KW-0863">Zinc-finger</keyword>
<dbReference type="SUPFAM" id="SSF57716">
    <property type="entry name" value="Glucocorticoid receptor-like (DNA-binding domain)"/>
    <property type="match status" value="1"/>
</dbReference>
<evidence type="ECO:0000256" key="7">
    <source>
        <dbReference type="ARBA" id="ARBA00023015"/>
    </source>
</evidence>
<evidence type="ECO:0000256" key="12">
    <source>
        <dbReference type="PROSITE-ProRule" id="PRU01263"/>
    </source>
</evidence>
<dbReference type="InterPro" id="IPR013087">
    <property type="entry name" value="Znf_C2H2_type"/>
</dbReference>
<keyword evidence="16" id="KW-1185">Reference proteome</keyword>
<feature type="binding site" evidence="12">
    <location>
        <position position="7"/>
    </location>
    <ligand>
        <name>Zn(2+)</name>
        <dbReference type="ChEBI" id="CHEBI:29105"/>
    </ligand>
</feature>
<keyword evidence="6 12" id="KW-0862">Zinc</keyword>
<keyword evidence="4" id="KW-0677">Repeat</keyword>
<dbReference type="PANTHER" id="PTHR24393">
    <property type="entry name" value="ZINC FINGER PROTEIN"/>
    <property type="match status" value="1"/>
</dbReference>
<sequence>MAMCRACLASNALIDFDESLLRNYNLITNLNVNLYDGLPQSFCHSCSQAITFFIDFKEKCIESEIYLREAIEKTKVEETVIQPISEQTLIKFELKTEEDVFDNFANDTETYIEFISNNENDYLNMDEKQEGIQENTDESLPETKEKMRKLAKSLIKLKQKKAEIRYTRSKKYLGNKIYMRKPTDIPENKSLHCGICKKKFDEPDSLSFHLDSHKTDKQCGICDKVAQSWPQLFGHRLQHLPQGQKKCHLCKRRTVSPFYLEFHYLNFHNDGQDKTLKCPECGGAYMTPRKLRKHISACHSELRYVCDHCSKAFRAKSVLAKHMSCHSTVKTFKCESCEFACKSNFGLQTHKMHKHTPTKVTCQNCLRTFVNQEKCDKHKCQLKIVICPICGIQLGHNNKLTRHMDTHKAVGQYKCEICPSVYKTSGGLKTHMNRHKGIRDKKCEYCPAKFYYASVLTKHRRIHTGEKPYVCKICSRSFTGNHNLKVHMRIHGEFIINKKDKTADQSNCT</sequence>
<proteinExistence type="inferred from homology"/>
<evidence type="ECO:0000259" key="14">
    <source>
        <dbReference type="PROSITE" id="PS51915"/>
    </source>
</evidence>
<evidence type="ECO:0000256" key="10">
    <source>
        <dbReference type="ARBA" id="ARBA00023242"/>
    </source>
</evidence>
<dbReference type="PROSITE" id="PS51915">
    <property type="entry name" value="ZAD"/>
    <property type="match status" value="1"/>
</dbReference>
<dbReference type="PROSITE" id="PS50157">
    <property type="entry name" value="ZINC_FINGER_C2H2_2"/>
    <property type="match status" value="6"/>
</dbReference>
<dbReference type="PANTHER" id="PTHR24393:SF15">
    <property type="entry name" value="IP01243P-RELATED"/>
    <property type="match status" value="1"/>
</dbReference>
<feature type="binding site" evidence="12">
    <location>
        <position position="4"/>
    </location>
    <ligand>
        <name>Zn(2+)</name>
        <dbReference type="ChEBI" id="CHEBI:29105"/>
    </ligand>
</feature>
<evidence type="ECO:0000256" key="11">
    <source>
        <dbReference type="PROSITE-ProRule" id="PRU00042"/>
    </source>
</evidence>
<dbReference type="Pfam" id="PF00096">
    <property type="entry name" value="zf-C2H2"/>
    <property type="match status" value="3"/>
</dbReference>
<evidence type="ECO:0000256" key="2">
    <source>
        <dbReference type="ARBA" id="ARBA00006991"/>
    </source>
</evidence>
<keyword evidence="7" id="KW-0805">Transcription regulation</keyword>